<keyword evidence="2 4" id="KW-0689">Ribosomal protein</keyword>
<dbReference type="GO" id="GO:1990904">
    <property type="term" value="C:ribonucleoprotein complex"/>
    <property type="evidence" value="ECO:0007669"/>
    <property type="project" value="UniProtKB-KW"/>
</dbReference>
<dbReference type="PANTHER" id="PTHR11620">
    <property type="entry name" value="60S RIBOSOMAL PROTEIN L23A"/>
    <property type="match status" value="1"/>
</dbReference>
<keyword evidence="3 4" id="KW-0687">Ribonucleoprotein</keyword>
<dbReference type="EMBL" id="PEYE01000040">
    <property type="protein sequence ID" value="PIS38662.1"/>
    <property type="molecule type" value="Genomic_DNA"/>
</dbReference>
<evidence type="ECO:0000313" key="6">
    <source>
        <dbReference type="Proteomes" id="UP000229390"/>
    </source>
</evidence>
<dbReference type="InterPro" id="IPR012677">
    <property type="entry name" value="Nucleotide-bd_a/b_plait_sf"/>
</dbReference>
<keyword evidence="4" id="KW-0699">rRNA-binding</keyword>
<dbReference type="InterPro" id="IPR013025">
    <property type="entry name" value="Ribosomal_uL23-like"/>
</dbReference>
<evidence type="ECO:0000313" key="5">
    <source>
        <dbReference type="EMBL" id="PIS38662.1"/>
    </source>
</evidence>
<dbReference type="InterPro" id="IPR012678">
    <property type="entry name" value="Ribosomal_uL23/eL15/eS24_sf"/>
</dbReference>
<organism evidence="5 6">
    <name type="scientific">Candidatus Nealsonbacteria bacterium CG08_land_8_20_14_0_20_43_11</name>
    <dbReference type="NCBI Taxonomy" id="1974706"/>
    <lineage>
        <taxon>Bacteria</taxon>
        <taxon>Candidatus Nealsoniibacteriota</taxon>
    </lineage>
</organism>
<dbReference type="GO" id="GO:0003735">
    <property type="term" value="F:structural constituent of ribosome"/>
    <property type="evidence" value="ECO:0007669"/>
    <property type="project" value="InterPro"/>
</dbReference>
<dbReference type="Gene3D" id="3.30.70.330">
    <property type="match status" value="1"/>
</dbReference>
<dbReference type="GO" id="GO:0019843">
    <property type="term" value="F:rRNA binding"/>
    <property type="evidence" value="ECO:0007669"/>
    <property type="project" value="UniProtKB-UniRule"/>
</dbReference>
<comment type="subunit">
    <text evidence="4">Part of the 50S ribosomal subunit. Contacts protein L29, and trigger factor when it is bound to the ribosome.</text>
</comment>
<comment type="caution">
    <text evidence="5">The sequence shown here is derived from an EMBL/GenBank/DDBJ whole genome shotgun (WGS) entry which is preliminary data.</text>
</comment>
<protein>
    <recommendedName>
        <fullName evidence="4">Large ribosomal subunit protein uL23</fullName>
    </recommendedName>
</protein>
<keyword evidence="4" id="KW-0694">RNA-binding</keyword>
<dbReference type="GO" id="GO:0005840">
    <property type="term" value="C:ribosome"/>
    <property type="evidence" value="ECO:0007669"/>
    <property type="project" value="UniProtKB-KW"/>
</dbReference>
<comment type="function">
    <text evidence="4">One of the early assembly proteins it binds 23S rRNA. One of the proteins that surrounds the polypeptide exit tunnel on the outside of the ribosome. Forms the main docking site for trigger factor binding to the ribosome.</text>
</comment>
<dbReference type="GO" id="GO:0006412">
    <property type="term" value="P:translation"/>
    <property type="evidence" value="ECO:0007669"/>
    <property type="project" value="UniProtKB-UniRule"/>
</dbReference>
<comment type="similarity">
    <text evidence="1 4">Belongs to the universal ribosomal protein uL23 family.</text>
</comment>
<gene>
    <name evidence="4 5" type="primary">rplW</name>
    <name evidence="5" type="ORF">COT34_02525</name>
</gene>
<dbReference type="Proteomes" id="UP000229390">
    <property type="component" value="Unassembled WGS sequence"/>
</dbReference>
<evidence type="ECO:0000256" key="1">
    <source>
        <dbReference type="ARBA" id="ARBA00006700"/>
    </source>
</evidence>
<name>A0A2M6T023_9BACT</name>
<dbReference type="NCBIfam" id="NF004363">
    <property type="entry name" value="PRK05738.2-4"/>
    <property type="match status" value="1"/>
</dbReference>
<sequence length="88" mass="10076">MLKSPVITEKATLLAENNQYIFEVEERANKTEIKKAIKSVYGVEVLSVNIINIPRKARIVGRKKGWKKGYKKAIVKIKQGQQIEILPR</sequence>
<proteinExistence type="inferred from homology"/>
<accession>A0A2M6T023</accession>
<dbReference type="Pfam" id="PF00276">
    <property type="entry name" value="Ribosomal_L23"/>
    <property type="match status" value="1"/>
</dbReference>
<dbReference type="AlphaFoldDB" id="A0A2M6T023"/>
<dbReference type="HAMAP" id="MF_01369_B">
    <property type="entry name" value="Ribosomal_uL23_B"/>
    <property type="match status" value="1"/>
</dbReference>
<evidence type="ECO:0000256" key="3">
    <source>
        <dbReference type="ARBA" id="ARBA00023274"/>
    </source>
</evidence>
<evidence type="ECO:0000256" key="2">
    <source>
        <dbReference type="ARBA" id="ARBA00022980"/>
    </source>
</evidence>
<evidence type="ECO:0000256" key="4">
    <source>
        <dbReference type="HAMAP-Rule" id="MF_01369"/>
    </source>
</evidence>
<reference evidence="6" key="1">
    <citation type="submission" date="2017-09" db="EMBL/GenBank/DDBJ databases">
        <title>Depth-based differentiation of microbial function through sediment-hosted aquifers and enrichment of novel symbionts in the deep terrestrial subsurface.</title>
        <authorList>
            <person name="Probst A.J."/>
            <person name="Ladd B."/>
            <person name="Jarett J.K."/>
            <person name="Geller-Mcgrath D.E."/>
            <person name="Sieber C.M.K."/>
            <person name="Emerson J.B."/>
            <person name="Anantharaman K."/>
            <person name="Thomas B.C."/>
            <person name="Malmstrom R."/>
            <person name="Stieglmeier M."/>
            <person name="Klingl A."/>
            <person name="Woyke T."/>
            <person name="Ryan C.M."/>
            <person name="Banfield J.F."/>
        </authorList>
    </citation>
    <scope>NUCLEOTIDE SEQUENCE [LARGE SCALE GENOMIC DNA]</scope>
</reference>
<dbReference type="SUPFAM" id="SSF54189">
    <property type="entry name" value="Ribosomal proteins S24e, L23 and L15e"/>
    <property type="match status" value="1"/>
</dbReference>